<dbReference type="SUPFAM" id="SSF50475">
    <property type="entry name" value="FMN-binding split barrel"/>
    <property type="match status" value="1"/>
</dbReference>
<dbReference type="InterPro" id="IPR002563">
    <property type="entry name" value="Flavin_Rdtase-like_dom"/>
</dbReference>
<dbReference type="RefSeq" id="WP_188665979.1">
    <property type="nucleotide sequence ID" value="NZ_BMHV01000020.1"/>
</dbReference>
<sequence length="157" mass="17268">MSIDPREFRDALGNFATGITVVTTLCHDGNPIGVTINSFASVSLEPPLVLFSLKTDSPLSDFFLTQDHFNICILSETQEKVSNLFAGREENKFDQVEWGFGENGCPSLKGTLAVLECKRAEAHIGGDHTIFVGEVTRIEMEENGGPLLYYKGGYKTF</sequence>
<dbReference type="Gene3D" id="2.30.110.10">
    <property type="entry name" value="Electron Transport, Fmn-binding Protein, Chain A"/>
    <property type="match status" value="1"/>
</dbReference>
<dbReference type="Proteomes" id="UP000632498">
    <property type="component" value="Unassembled WGS sequence"/>
</dbReference>
<accession>A0A917C554</accession>
<dbReference type="AlphaFoldDB" id="A0A917C554"/>
<dbReference type="Pfam" id="PF01613">
    <property type="entry name" value="Flavin_Reduct"/>
    <property type="match status" value="1"/>
</dbReference>
<name>A0A917C554_9PROT</name>
<reference evidence="3" key="1">
    <citation type="journal article" date="2014" name="Int. J. Syst. Evol. Microbiol.">
        <title>Complete genome sequence of Corynebacterium casei LMG S-19264T (=DSM 44701T), isolated from a smear-ripened cheese.</title>
        <authorList>
            <consortium name="US DOE Joint Genome Institute (JGI-PGF)"/>
            <person name="Walter F."/>
            <person name="Albersmeier A."/>
            <person name="Kalinowski J."/>
            <person name="Ruckert C."/>
        </authorList>
    </citation>
    <scope>NUCLEOTIDE SEQUENCE</scope>
    <source>
        <strain evidence="3">CGMCC 1.15254</strain>
    </source>
</reference>
<organism evidence="3 4">
    <name type="scientific">Terasakiella brassicae</name>
    <dbReference type="NCBI Taxonomy" id="1634917"/>
    <lineage>
        <taxon>Bacteria</taxon>
        <taxon>Pseudomonadati</taxon>
        <taxon>Pseudomonadota</taxon>
        <taxon>Alphaproteobacteria</taxon>
        <taxon>Rhodospirillales</taxon>
        <taxon>Terasakiellaceae</taxon>
        <taxon>Terasakiella</taxon>
    </lineage>
</organism>
<dbReference type="PANTHER" id="PTHR30466">
    <property type="entry name" value="FLAVIN REDUCTASE"/>
    <property type="match status" value="1"/>
</dbReference>
<evidence type="ECO:0000313" key="3">
    <source>
        <dbReference type="EMBL" id="GGF70684.1"/>
    </source>
</evidence>
<evidence type="ECO:0000313" key="4">
    <source>
        <dbReference type="Proteomes" id="UP000632498"/>
    </source>
</evidence>
<evidence type="ECO:0000259" key="2">
    <source>
        <dbReference type="SMART" id="SM00903"/>
    </source>
</evidence>
<keyword evidence="4" id="KW-1185">Reference proteome</keyword>
<dbReference type="InterPro" id="IPR012349">
    <property type="entry name" value="Split_barrel_FMN-bd"/>
</dbReference>
<dbReference type="SMART" id="SM00903">
    <property type="entry name" value="Flavin_Reduct"/>
    <property type="match status" value="1"/>
</dbReference>
<reference evidence="3" key="2">
    <citation type="submission" date="2020-09" db="EMBL/GenBank/DDBJ databases">
        <authorList>
            <person name="Sun Q."/>
            <person name="Zhou Y."/>
        </authorList>
    </citation>
    <scope>NUCLEOTIDE SEQUENCE</scope>
    <source>
        <strain evidence="3">CGMCC 1.15254</strain>
    </source>
</reference>
<proteinExistence type="predicted"/>
<feature type="domain" description="Flavin reductase like" evidence="2">
    <location>
        <begin position="12"/>
        <end position="156"/>
    </location>
</feature>
<protein>
    <recommendedName>
        <fullName evidence="2">Flavin reductase like domain-containing protein</fullName>
    </recommendedName>
</protein>
<dbReference type="GO" id="GO:0010181">
    <property type="term" value="F:FMN binding"/>
    <property type="evidence" value="ECO:0007669"/>
    <property type="project" value="InterPro"/>
</dbReference>
<keyword evidence="1" id="KW-0560">Oxidoreductase</keyword>
<dbReference type="GO" id="GO:0042602">
    <property type="term" value="F:riboflavin reductase (NADPH) activity"/>
    <property type="evidence" value="ECO:0007669"/>
    <property type="project" value="TreeGrafter"/>
</dbReference>
<gene>
    <name evidence="3" type="ORF">GCM10011332_25840</name>
</gene>
<dbReference type="InterPro" id="IPR050268">
    <property type="entry name" value="NADH-dep_flavin_reductase"/>
</dbReference>
<comment type="caution">
    <text evidence="3">The sequence shown here is derived from an EMBL/GenBank/DDBJ whole genome shotgun (WGS) entry which is preliminary data.</text>
</comment>
<evidence type="ECO:0000256" key="1">
    <source>
        <dbReference type="ARBA" id="ARBA00023002"/>
    </source>
</evidence>
<dbReference type="PANTHER" id="PTHR30466:SF1">
    <property type="entry name" value="FMN REDUCTASE (NADH) RUTF"/>
    <property type="match status" value="1"/>
</dbReference>
<dbReference type="EMBL" id="BMHV01000020">
    <property type="protein sequence ID" value="GGF70684.1"/>
    <property type="molecule type" value="Genomic_DNA"/>
</dbReference>